<dbReference type="EMBL" id="FWXY01000015">
    <property type="protein sequence ID" value="SMC91558.1"/>
    <property type="molecule type" value="Genomic_DNA"/>
</dbReference>
<name>A0A1W2D3E5_9BACT</name>
<dbReference type="Proteomes" id="UP000192418">
    <property type="component" value="Unassembled WGS sequence"/>
</dbReference>
<gene>
    <name evidence="1" type="ORF">SAMN02746065_1152</name>
</gene>
<dbReference type="AlphaFoldDB" id="A0A1W2D3E5"/>
<dbReference type="RefSeq" id="WP_084069983.1">
    <property type="nucleotide sequence ID" value="NZ_FWXY01000015.1"/>
</dbReference>
<organism evidence="1 2">
    <name type="scientific">Desulfocicer vacuolatum DSM 3385</name>
    <dbReference type="NCBI Taxonomy" id="1121400"/>
    <lineage>
        <taxon>Bacteria</taxon>
        <taxon>Pseudomonadati</taxon>
        <taxon>Thermodesulfobacteriota</taxon>
        <taxon>Desulfobacteria</taxon>
        <taxon>Desulfobacterales</taxon>
        <taxon>Desulfobacteraceae</taxon>
        <taxon>Desulfocicer</taxon>
    </lineage>
</organism>
<keyword evidence="2" id="KW-1185">Reference proteome</keyword>
<accession>A0A1W2D3E5</accession>
<dbReference type="OrthoDB" id="5186494at2"/>
<sequence>MDIQEYFSKLNTESQTIFSQTISDKEKLGTLHHLSSCIYEFAECLPDPQEKKILVTVSTQLESATFNLTLGLYRQAFASLRLAFEMGLAAMYFSVNKMELNEWLDGRSDIKWANLVDSENGVLSKRFAKAFFTECSEHINSYRKEAISNYRELSEYVHGNNETWEKSGLKLEYNETLFNLYFKHYKSVWEIILFAAICRYTKLLSAPTRESLQFIPEEFNHISSIRELFGRS</sequence>
<evidence type="ECO:0000313" key="2">
    <source>
        <dbReference type="Proteomes" id="UP000192418"/>
    </source>
</evidence>
<proteinExistence type="predicted"/>
<evidence type="ECO:0000313" key="1">
    <source>
        <dbReference type="EMBL" id="SMC91558.1"/>
    </source>
</evidence>
<protein>
    <submittedName>
        <fullName evidence="1">Uncharacterized protein</fullName>
    </submittedName>
</protein>
<reference evidence="1 2" key="1">
    <citation type="submission" date="2017-04" db="EMBL/GenBank/DDBJ databases">
        <authorList>
            <person name="Afonso C.L."/>
            <person name="Miller P.J."/>
            <person name="Scott M.A."/>
            <person name="Spackman E."/>
            <person name="Goraichik I."/>
            <person name="Dimitrov K.M."/>
            <person name="Suarez D.L."/>
            <person name="Swayne D.E."/>
        </authorList>
    </citation>
    <scope>NUCLEOTIDE SEQUENCE [LARGE SCALE GENOMIC DNA]</scope>
    <source>
        <strain evidence="1 2">DSM 3385</strain>
    </source>
</reference>